<dbReference type="EMBL" id="VSRR010000083">
    <property type="protein sequence ID" value="MPC09755.1"/>
    <property type="molecule type" value="Genomic_DNA"/>
</dbReference>
<keyword evidence="3" id="KW-1185">Reference proteome</keyword>
<name>A0A5B7CKE6_PORTR</name>
<organism evidence="2 3">
    <name type="scientific">Portunus trituberculatus</name>
    <name type="common">Swimming crab</name>
    <name type="synonym">Neptunus trituberculatus</name>
    <dbReference type="NCBI Taxonomy" id="210409"/>
    <lineage>
        <taxon>Eukaryota</taxon>
        <taxon>Metazoa</taxon>
        <taxon>Ecdysozoa</taxon>
        <taxon>Arthropoda</taxon>
        <taxon>Crustacea</taxon>
        <taxon>Multicrustacea</taxon>
        <taxon>Malacostraca</taxon>
        <taxon>Eumalacostraca</taxon>
        <taxon>Eucarida</taxon>
        <taxon>Decapoda</taxon>
        <taxon>Pleocyemata</taxon>
        <taxon>Brachyura</taxon>
        <taxon>Eubrachyura</taxon>
        <taxon>Portunoidea</taxon>
        <taxon>Portunidae</taxon>
        <taxon>Portuninae</taxon>
        <taxon>Portunus</taxon>
    </lineage>
</organism>
<dbReference type="Proteomes" id="UP000324222">
    <property type="component" value="Unassembled WGS sequence"/>
</dbReference>
<protein>
    <submittedName>
        <fullName evidence="2">Uncharacterized protein</fullName>
    </submittedName>
</protein>
<evidence type="ECO:0000256" key="1">
    <source>
        <dbReference type="SAM" id="MobiDB-lite"/>
    </source>
</evidence>
<evidence type="ECO:0000313" key="3">
    <source>
        <dbReference type="Proteomes" id="UP000324222"/>
    </source>
</evidence>
<feature type="region of interest" description="Disordered" evidence="1">
    <location>
        <begin position="88"/>
        <end position="121"/>
    </location>
</feature>
<evidence type="ECO:0000313" key="2">
    <source>
        <dbReference type="EMBL" id="MPC09755.1"/>
    </source>
</evidence>
<gene>
    <name evidence="2" type="ORF">E2C01_002376</name>
</gene>
<reference evidence="2 3" key="1">
    <citation type="submission" date="2019-05" db="EMBL/GenBank/DDBJ databases">
        <title>Another draft genome of Portunus trituberculatus and its Hox gene families provides insights of decapod evolution.</title>
        <authorList>
            <person name="Jeong J.-H."/>
            <person name="Song I."/>
            <person name="Kim S."/>
            <person name="Choi T."/>
            <person name="Kim D."/>
            <person name="Ryu S."/>
            <person name="Kim W."/>
        </authorList>
    </citation>
    <scope>NUCLEOTIDE SEQUENCE [LARGE SCALE GENOMIC DNA]</scope>
    <source>
        <tissue evidence="2">Muscle</tissue>
    </source>
</reference>
<accession>A0A5B7CKE6</accession>
<comment type="caution">
    <text evidence="2">The sequence shown here is derived from an EMBL/GenBank/DDBJ whole genome shotgun (WGS) entry which is preliminary data.</text>
</comment>
<dbReference type="AlphaFoldDB" id="A0A5B7CKE6"/>
<dbReference type="OrthoDB" id="6364049at2759"/>
<proteinExistence type="predicted"/>
<sequence length="252" mass="27893">MSQPSVCTATASLAPEYIQFPSPATEEEVMQQFSNIAGMPVSYPHKLRPFISTKSRNTTTSGDNDHHHGSIYNVVIGNASLGIRPLDSSKHKQGPTPARHLTLNIPPKRPATSPAMSPKKKRKSFTLEVKLDIIHRHERGQKTNGIAHHHLDSIYCLYYFQVSRPYLPCKLKEPPEIKLLDSLYHPFTPIILSLVSPHSPSSNTIHSLPVFSTLASPNSLSTTYIISFLSLAYFTHSSITCSTISSSPESHI</sequence>